<proteinExistence type="predicted"/>
<evidence type="ECO:0000313" key="2">
    <source>
        <dbReference type="Proteomes" id="UP001433508"/>
    </source>
</evidence>
<protein>
    <submittedName>
        <fullName evidence="1">Uncharacterized protein</fullName>
    </submittedName>
</protein>
<reference evidence="2" key="1">
    <citation type="journal article" date="2024" name="Front. Bioeng. Biotechnol.">
        <title>Genome-scale model development and genomic sequencing of the oleaginous clade Lipomyces.</title>
        <authorList>
            <person name="Czajka J.J."/>
            <person name="Han Y."/>
            <person name="Kim J."/>
            <person name="Mondo S.J."/>
            <person name="Hofstad B.A."/>
            <person name="Robles A."/>
            <person name="Haridas S."/>
            <person name="Riley R."/>
            <person name="LaButti K."/>
            <person name="Pangilinan J."/>
            <person name="Andreopoulos W."/>
            <person name="Lipzen A."/>
            <person name="Yan J."/>
            <person name="Wang M."/>
            <person name="Ng V."/>
            <person name="Grigoriev I.V."/>
            <person name="Spatafora J.W."/>
            <person name="Magnuson J.K."/>
            <person name="Baker S.E."/>
            <person name="Pomraning K.R."/>
        </authorList>
    </citation>
    <scope>NUCLEOTIDE SEQUENCE [LARGE SCALE GENOMIC DNA]</scope>
    <source>
        <strain evidence="2">CBS 7786</strain>
    </source>
</reference>
<name>A0ACC3STM2_LIPKO</name>
<accession>A0ACC3STM2</accession>
<keyword evidence="2" id="KW-1185">Reference proteome</keyword>
<gene>
    <name evidence="1" type="ORF">V1525DRAFT_428165</name>
</gene>
<dbReference type="Proteomes" id="UP001433508">
    <property type="component" value="Unassembled WGS sequence"/>
</dbReference>
<evidence type="ECO:0000313" key="1">
    <source>
        <dbReference type="EMBL" id="KAK9234957.1"/>
    </source>
</evidence>
<organism evidence="1 2">
    <name type="scientific">Lipomyces kononenkoae</name>
    <name type="common">Yeast</name>
    <dbReference type="NCBI Taxonomy" id="34357"/>
    <lineage>
        <taxon>Eukaryota</taxon>
        <taxon>Fungi</taxon>
        <taxon>Dikarya</taxon>
        <taxon>Ascomycota</taxon>
        <taxon>Saccharomycotina</taxon>
        <taxon>Lipomycetes</taxon>
        <taxon>Lipomycetales</taxon>
        <taxon>Lipomycetaceae</taxon>
        <taxon>Lipomyces</taxon>
    </lineage>
</organism>
<dbReference type="EMBL" id="MU971439">
    <property type="protein sequence ID" value="KAK9234957.1"/>
    <property type="molecule type" value="Genomic_DNA"/>
</dbReference>
<comment type="caution">
    <text evidence="1">The sequence shown here is derived from an EMBL/GenBank/DDBJ whole genome shotgun (WGS) entry which is preliminary data.</text>
</comment>
<sequence>MDRKAPRHSRLSHSTTPYDRPQRRSTLPNGDVPQTPMRGGEEHHAQTPGSIFSKVISMFTPSRWNVQRQQRPTDDENEQQKAIPEKGTSEQHNKRAPAELEAHPDQAANTTPGYLPFLFSPAKSQPPFTPEKPREPFAFTPTQLPIAPPSEERTASPNEMLANFFREKGDAPLSSIEVQGVMALMQQAQQTQLEERRQTTPSLPSSFSAQTSPQKTVTEQLYPNVPSFVTPARHRSGTPGLRVPRYNPIFTPQPRRAITPMISKPKPAVQYPTISTPFKSRSTTPQPSSGKRLKTGSDMLVAQKPEPKQVQPSSSSVEHGKSTTPSTTPKRMSQTASALLSLIEPVGTPSEVAKARVEDREHLTDPAIKSFINPYAASTPLAAAPTRRKQVRKESLIGVGTSRKKRRALDEIERTIPANEKVSPFASGIASATPHKPSVYTTDQLPTPEISTSSAHPDGDSQLAVPTGSSFVSKQTFPAISLIEKFKPSKSSHLRKSFVMDAPESPVLDAKSPEKKSAQPKPSPLSDTSGFLLPLGKVSDDSTEAKDQEHRNTIFMSPPKPVGSQNIATPDEWNVPTKVNNAPSAGGIVTAVPATVVSTARTEPERKALSTNDYKAYVPRFFFPGPGLVEVSSGSDDVSQKARNAPEKAFQDYKFRFTFPDVSSSAST</sequence>